<organism evidence="3 4">
    <name type="scientific">Peptococcus niger</name>
    <dbReference type="NCBI Taxonomy" id="2741"/>
    <lineage>
        <taxon>Bacteria</taxon>
        <taxon>Bacillati</taxon>
        <taxon>Bacillota</taxon>
        <taxon>Clostridia</taxon>
        <taxon>Eubacteriales</taxon>
        <taxon>Peptococcaceae</taxon>
        <taxon>Peptococcus</taxon>
    </lineage>
</organism>
<dbReference type="STRING" id="2741.SAMN04489866_10858"/>
<dbReference type="Proteomes" id="UP000198995">
    <property type="component" value="Unassembled WGS sequence"/>
</dbReference>
<dbReference type="EMBL" id="FNAF01000008">
    <property type="protein sequence ID" value="SDD84447.1"/>
    <property type="molecule type" value="Genomic_DNA"/>
</dbReference>
<comment type="similarity">
    <text evidence="1">Belongs to the CapA family.</text>
</comment>
<reference evidence="3 4" key="1">
    <citation type="submission" date="2016-10" db="EMBL/GenBank/DDBJ databases">
        <authorList>
            <person name="de Groot N.N."/>
        </authorList>
    </citation>
    <scope>NUCLEOTIDE SEQUENCE [LARGE SCALE GENOMIC DNA]</scope>
    <source>
        <strain evidence="3 4">DSM 20475</strain>
    </source>
</reference>
<name>A0A1G6Y409_PEPNI</name>
<dbReference type="PANTHER" id="PTHR33393">
    <property type="entry name" value="POLYGLUTAMINE SYNTHESIS ACCESSORY PROTEIN RV0574C-RELATED"/>
    <property type="match status" value="1"/>
</dbReference>
<dbReference type="AlphaFoldDB" id="A0A1G6Y409"/>
<dbReference type="Gene3D" id="3.60.21.10">
    <property type="match status" value="1"/>
</dbReference>
<gene>
    <name evidence="3" type="ORF">SAMN04489866_10858</name>
</gene>
<dbReference type="CDD" id="cd07381">
    <property type="entry name" value="MPP_CapA"/>
    <property type="match status" value="1"/>
</dbReference>
<sequence>MKTFGQRGLVMLMGVVLVCIVATLVVVAANLVLPAGDGHKAVLPATKQAPAQAELLFAGDIVFHPITYSPQYETVVQPYDFSPMFARMADHLKAADFASITFETVCDPDMPYAGYPVFNTPEIAIPTLKKAGFDAFATASNHCLDGAGISSHDKTLRAMDRHHMDHFGTRLPDAPPSPYIKEVKGIKIACLNYAEMYNGNEAALSDADLDRLSHLELAAVRRDIAKAKKSGADLIAVFPHWGIEYQTRPSEAQIALAHEIAAAGADLVIGSHPHVINPAEWVDNQGRKSFIAYSLGNAMSNQRAEFLGTIDTEIGCFLRVKVKKTATGTQITEASLLPSTVYVNSKDGGKKYEAGLIKDFLASNELTPDERAHMQRLQERAEAILAQPVGE</sequence>
<dbReference type="PANTHER" id="PTHR33393:SF11">
    <property type="entry name" value="POLYGLUTAMINE SYNTHESIS ACCESSORY PROTEIN RV0574C-RELATED"/>
    <property type="match status" value="1"/>
</dbReference>
<dbReference type="InterPro" id="IPR029052">
    <property type="entry name" value="Metallo-depent_PP-like"/>
</dbReference>
<keyword evidence="4" id="KW-1185">Reference proteome</keyword>
<proteinExistence type="inferred from homology"/>
<evidence type="ECO:0000313" key="3">
    <source>
        <dbReference type="EMBL" id="SDD84447.1"/>
    </source>
</evidence>
<accession>A0A1G6Y409</accession>
<dbReference type="OrthoDB" id="9810906at2"/>
<evidence type="ECO:0000259" key="2">
    <source>
        <dbReference type="SMART" id="SM00854"/>
    </source>
</evidence>
<evidence type="ECO:0000313" key="4">
    <source>
        <dbReference type="Proteomes" id="UP000198995"/>
    </source>
</evidence>
<dbReference type="Pfam" id="PF09587">
    <property type="entry name" value="PGA_cap"/>
    <property type="match status" value="1"/>
</dbReference>
<dbReference type="InterPro" id="IPR019079">
    <property type="entry name" value="Capsule_synth_CapA"/>
</dbReference>
<dbReference type="InterPro" id="IPR052169">
    <property type="entry name" value="CW_Biosynth-Accessory"/>
</dbReference>
<protein>
    <submittedName>
        <fullName evidence="3">Poly-gamma-glutamate synthesis protein (Capsule biosynthesis protein)</fullName>
    </submittedName>
</protein>
<dbReference type="RefSeq" id="WP_091792014.1">
    <property type="nucleotide sequence ID" value="NZ_FNAF01000008.1"/>
</dbReference>
<dbReference type="SMART" id="SM00854">
    <property type="entry name" value="PGA_cap"/>
    <property type="match status" value="1"/>
</dbReference>
<evidence type="ECO:0000256" key="1">
    <source>
        <dbReference type="ARBA" id="ARBA00005662"/>
    </source>
</evidence>
<feature type="domain" description="Capsule synthesis protein CapA" evidence="2">
    <location>
        <begin position="54"/>
        <end position="302"/>
    </location>
</feature>
<dbReference type="SUPFAM" id="SSF56300">
    <property type="entry name" value="Metallo-dependent phosphatases"/>
    <property type="match status" value="1"/>
</dbReference>